<keyword evidence="9" id="KW-1185">Reference proteome</keyword>
<accession>A0A3S9P4Y3</accession>
<evidence type="ECO:0000259" key="7">
    <source>
        <dbReference type="Pfam" id="PF00112"/>
    </source>
</evidence>
<evidence type="ECO:0000256" key="4">
    <source>
        <dbReference type="PIRNR" id="PIRNR005700"/>
    </source>
</evidence>
<dbReference type="EMBL" id="CP034562">
    <property type="protein sequence ID" value="AZQ63223.1"/>
    <property type="molecule type" value="Genomic_DNA"/>
</dbReference>
<organism evidence="8 9">
    <name type="scientific">Flammeovirga pectinis</name>
    <dbReference type="NCBI Taxonomy" id="2494373"/>
    <lineage>
        <taxon>Bacteria</taxon>
        <taxon>Pseudomonadati</taxon>
        <taxon>Bacteroidota</taxon>
        <taxon>Cytophagia</taxon>
        <taxon>Cytophagales</taxon>
        <taxon>Flammeovirgaceae</taxon>
        <taxon>Flammeovirga</taxon>
    </lineage>
</organism>
<evidence type="ECO:0000256" key="1">
    <source>
        <dbReference type="ARBA" id="ARBA00022670"/>
    </source>
</evidence>
<dbReference type="PANTHER" id="PTHR10363:SF2">
    <property type="entry name" value="BLEOMYCIN HYDROLASE"/>
    <property type="match status" value="1"/>
</dbReference>
<evidence type="ECO:0000256" key="2">
    <source>
        <dbReference type="ARBA" id="ARBA00022801"/>
    </source>
</evidence>
<keyword evidence="1 4" id="KW-0645">Protease</keyword>
<feature type="signal peptide" evidence="6">
    <location>
        <begin position="1"/>
        <end position="25"/>
    </location>
</feature>
<sequence>MKFISFRNVIASVLLASISSVTALAQDPGIVDGTNLKVVHQVKTTPVKSQGRTGTCWSFSTTSFIESELMRKGKGEFDISEMYFVRNTYPNKAERYVRRHGKTQFGEGGLAHDVMHVISENGFVPNGAYDGKNGSKGQYDHQELFGVMESMLTTLASASSVTDHWKDALNAVLDAYMGETPEEFEVDGKEYTPKSFAKTMDFDPKDYIELTSFTNYDDYAPCVLQIPDNWSNGIYYNLPLDQLQRVMDNALDKGYSLAWDGDVSEKSFSHQNGKATIEDKNGKEPKVSTEARQEAYNSYATTDDHLMHIVGVVKDDDGKKYYVTKNSWGASSNDFGGYLYMSEGYIQMKTVSVMVHKDAIPNDIKKKIGLI</sequence>
<comment type="similarity">
    <text evidence="4">Belongs to the peptidase C1 family.</text>
</comment>
<dbReference type="PIRSF" id="PIRSF005700">
    <property type="entry name" value="PepC"/>
    <property type="match status" value="1"/>
</dbReference>
<dbReference type="GO" id="GO:0006508">
    <property type="term" value="P:proteolysis"/>
    <property type="evidence" value="ECO:0007669"/>
    <property type="project" value="UniProtKB-KW"/>
</dbReference>
<evidence type="ECO:0000256" key="3">
    <source>
        <dbReference type="ARBA" id="ARBA00022807"/>
    </source>
</evidence>
<feature type="domain" description="Peptidase C1A papain C-terminal" evidence="7">
    <location>
        <begin position="41"/>
        <end position="140"/>
    </location>
</feature>
<protein>
    <recommendedName>
        <fullName evidence="4">Aminopeptidase</fullName>
    </recommendedName>
</protein>
<dbReference type="GO" id="GO:0043418">
    <property type="term" value="P:homocysteine catabolic process"/>
    <property type="evidence" value="ECO:0007669"/>
    <property type="project" value="TreeGrafter"/>
</dbReference>
<dbReference type="Pfam" id="PF03051">
    <property type="entry name" value="Peptidase_C1_2"/>
    <property type="match status" value="1"/>
</dbReference>
<dbReference type="PROSITE" id="PS00139">
    <property type="entry name" value="THIOL_PROTEASE_CYS"/>
    <property type="match status" value="1"/>
</dbReference>
<keyword evidence="4 8" id="KW-0031">Aminopeptidase</keyword>
<dbReference type="PANTHER" id="PTHR10363">
    <property type="entry name" value="BLEOMYCIN HYDROLASE"/>
    <property type="match status" value="1"/>
</dbReference>
<feature type="active site" evidence="5">
    <location>
        <position position="305"/>
    </location>
</feature>
<dbReference type="AlphaFoldDB" id="A0A3S9P4Y3"/>
<name>A0A3S9P4Y3_9BACT</name>
<dbReference type="InterPro" id="IPR000668">
    <property type="entry name" value="Peptidase_C1A_C"/>
</dbReference>
<feature type="chain" id="PRO_5019131449" description="Aminopeptidase" evidence="6">
    <location>
        <begin position="26"/>
        <end position="371"/>
    </location>
</feature>
<dbReference type="GO" id="GO:0005737">
    <property type="term" value="C:cytoplasm"/>
    <property type="evidence" value="ECO:0007669"/>
    <property type="project" value="TreeGrafter"/>
</dbReference>
<dbReference type="Gene3D" id="3.90.70.10">
    <property type="entry name" value="Cysteine proteinases"/>
    <property type="match status" value="1"/>
</dbReference>
<dbReference type="Pfam" id="PF00112">
    <property type="entry name" value="Peptidase_C1"/>
    <property type="match status" value="1"/>
</dbReference>
<dbReference type="RefSeq" id="WP_126615507.1">
    <property type="nucleotide sequence ID" value="NZ_CP034562.1"/>
</dbReference>
<evidence type="ECO:0000256" key="6">
    <source>
        <dbReference type="SAM" id="SignalP"/>
    </source>
</evidence>
<dbReference type="SUPFAM" id="SSF54001">
    <property type="entry name" value="Cysteine proteinases"/>
    <property type="match status" value="1"/>
</dbReference>
<dbReference type="InterPro" id="IPR000169">
    <property type="entry name" value="Pept_cys_AS"/>
</dbReference>
<dbReference type="KEGG" id="fll:EI427_13520"/>
<evidence type="ECO:0000313" key="8">
    <source>
        <dbReference type="EMBL" id="AZQ63223.1"/>
    </source>
</evidence>
<dbReference type="OrthoDB" id="9814054at2"/>
<keyword evidence="3 4" id="KW-0788">Thiol protease</keyword>
<dbReference type="Proteomes" id="UP000267268">
    <property type="component" value="Chromosome 1"/>
</dbReference>
<evidence type="ECO:0000256" key="5">
    <source>
        <dbReference type="PIRSR" id="PIRSR005700-1"/>
    </source>
</evidence>
<evidence type="ECO:0000313" key="9">
    <source>
        <dbReference type="Proteomes" id="UP000267268"/>
    </source>
</evidence>
<dbReference type="InterPro" id="IPR004134">
    <property type="entry name" value="Peptidase_C1B"/>
</dbReference>
<keyword evidence="6" id="KW-0732">Signal</keyword>
<feature type="active site" evidence="5">
    <location>
        <position position="326"/>
    </location>
</feature>
<dbReference type="GO" id="GO:0070005">
    <property type="term" value="F:cysteine-type aminopeptidase activity"/>
    <property type="evidence" value="ECO:0007669"/>
    <property type="project" value="InterPro"/>
</dbReference>
<keyword evidence="2 4" id="KW-0378">Hydrolase</keyword>
<feature type="active site" evidence="5">
    <location>
        <position position="56"/>
    </location>
</feature>
<reference evidence="8 9" key="1">
    <citation type="submission" date="2018-12" db="EMBL/GenBank/DDBJ databases">
        <title>Flammeovirga pectinis sp. nov., isolated from the gut of the Korean scallop, Patinopecten yessoensis.</title>
        <authorList>
            <person name="Bae J.-W."/>
            <person name="Jeong Y.-S."/>
            <person name="Kang W."/>
        </authorList>
    </citation>
    <scope>NUCLEOTIDE SEQUENCE [LARGE SCALE GENOMIC DNA]</scope>
    <source>
        <strain evidence="8 9">L12M1</strain>
    </source>
</reference>
<dbReference type="InterPro" id="IPR038765">
    <property type="entry name" value="Papain-like_cys_pep_sf"/>
</dbReference>
<dbReference type="GO" id="GO:0009636">
    <property type="term" value="P:response to toxic substance"/>
    <property type="evidence" value="ECO:0007669"/>
    <property type="project" value="TreeGrafter"/>
</dbReference>
<gene>
    <name evidence="8" type="ORF">EI427_13520</name>
</gene>
<proteinExistence type="inferred from homology"/>